<evidence type="ECO:0000313" key="3">
    <source>
        <dbReference type="Proteomes" id="UP000807306"/>
    </source>
</evidence>
<comment type="caution">
    <text evidence="2">The sequence shown here is derived from an EMBL/GenBank/DDBJ whole genome shotgun (WGS) entry which is preliminary data.</text>
</comment>
<reference evidence="2" key="1">
    <citation type="submission" date="2020-11" db="EMBL/GenBank/DDBJ databases">
        <authorList>
            <consortium name="DOE Joint Genome Institute"/>
            <person name="Ahrendt S."/>
            <person name="Riley R."/>
            <person name="Andreopoulos W."/>
            <person name="Labutti K."/>
            <person name="Pangilinan J."/>
            <person name="Ruiz-Duenas F.J."/>
            <person name="Barrasa J.M."/>
            <person name="Sanchez-Garcia M."/>
            <person name="Camarero S."/>
            <person name="Miyauchi S."/>
            <person name="Serrano A."/>
            <person name="Linde D."/>
            <person name="Babiker R."/>
            <person name="Drula E."/>
            <person name="Ayuso-Fernandez I."/>
            <person name="Pacheco R."/>
            <person name="Padilla G."/>
            <person name="Ferreira P."/>
            <person name="Barriuso J."/>
            <person name="Kellner H."/>
            <person name="Castanera R."/>
            <person name="Alfaro M."/>
            <person name="Ramirez L."/>
            <person name="Pisabarro A.G."/>
            <person name="Kuo A."/>
            <person name="Tritt A."/>
            <person name="Lipzen A."/>
            <person name="He G."/>
            <person name="Yan M."/>
            <person name="Ng V."/>
            <person name="Cullen D."/>
            <person name="Martin F."/>
            <person name="Rosso M.-N."/>
            <person name="Henrissat B."/>
            <person name="Hibbett D."/>
            <person name="Martinez A.T."/>
            <person name="Grigoriev I.V."/>
        </authorList>
    </citation>
    <scope>NUCLEOTIDE SEQUENCE</scope>
    <source>
        <strain evidence="2">CBS 506.95</strain>
    </source>
</reference>
<dbReference type="PANTHER" id="PTHR38048">
    <property type="entry name" value="EXPRESSED PROTEIN"/>
    <property type="match status" value="1"/>
</dbReference>
<dbReference type="OrthoDB" id="58416at2759"/>
<dbReference type="Gene3D" id="1.20.120.520">
    <property type="entry name" value="nmb1532 protein domain like"/>
    <property type="match status" value="1"/>
</dbReference>
<dbReference type="InterPro" id="IPR053206">
    <property type="entry name" value="Dimeric_xanthone_biosynth"/>
</dbReference>
<evidence type="ECO:0000313" key="2">
    <source>
        <dbReference type="EMBL" id="KAF9530555.1"/>
    </source>
</evidence>
<organism evidence="2 3">
    <name type="scientific">Crepidotus variabilis</name>
    <dbReference type="NCBI Taxonomy" id="179855"/>
    <lineage>
        <taxon>Eukaryota</taxon>
        <taxon>Fungi</taxon>
        <taxon>Dikarya</taxon>
        <taxon>Basidiomycota</taxon>
        <taxon>Agaricomycotina</taxon>
        <taxon>Agaricomycetes</taxon>
        <taxon>Agaricomycetidae</taxon>
        <taxon>Agaricales</taxon>
        <taxon>Agaricineae</taxon>
        <taxon>Crepidotaceae</taxon>
        <taxon>Crepidotus</taxon>
    </lineage>
</organism>
<evidence type="ECO:0000259" key="1">
    <source>
        <dbReference type="Pfam" id="PF01814"/>
    </source>
</evidence>
<dbReference type="Proteomes" id="UP000807306">
    <property type="component" value="Unassembled WGS sequence"/>
</dbReference>
<name>A0A9P6JSI3_9AGAR</name>
<gene>
    <name evidence="2" type="ORF">CPB83DRAFT_850538</name>
</gene>
<proteinExistence type="predicted"/>
<sequence length="238" mass="27285">MTSDPKTRYPLICLPAGAADWDWTNSAATWAIQMTLIHNVFIRHLNSISYHAPLVKTGDEQAFVGYCLAFTEHLHDHHDGEETIIFPFLQEKFDMSVNIEQHAKFNTFLAAFEGYIKNVQSRQDNYDGNKTRGLVEALGDVLVEHLHDEIPTLSPERLATYDKKDLDAVIAKEMTHIKAGSLTTFVAIATHHDYSTAPTWPPQPKPVGWILRNVIYWRHPSYWKFSPFDRNSQPQTYC</sequence>
<dbReference type="AlphaFoldDB" id="A0A9P6JSI3"/>
<accession>A0A9P6JSI3</accession>
<dbReference type="PANTHER" id="PTHR38048:SF2">
    <property type="entry name" value="HEMERYTHRIN-LIKE DOMAIN-CONTAINING PROTEIN"/>
    <property type="match status" value="1"/>
</dbReference>
<dbReference type="Pfam" id="PF01814">
    <property type="entry name" value="Hemerythrin"/>
    <property type="match status" value="1"/>
</dbReference>
<dbReference type="InterPro" id="IPR012312">
    <property type="entry name" value="Hemerythrin-like"/>
</dbReference>
<keyword evidence="3" id="KW-1185">Reference proteome</keyword>
<dbReference type="CDD" id="cd12108">
    <property type="entry name" value="Hr-like"/>
    <property type="match status" value="1"/>
</dbReference>
<dbReference type="EMBL" id="MU157839">
    <property type="protein sequence ID" value="KAF9530555.1"/>
    <property type="molecule type" value="Genomic_DNA"/>
</dbReference>
<feature type="domain" description="Hemerythrin-like" evidence="1">
    <location>
        <begin position="37"/>
        <end position="149"/>
    </location>
</feature>
<protein>
    <recommendedName>
        <fullName evidence="1">Hemerythrin-like domain-containing protein</fullName>
    </recommendedName>
</protein>